<reference evidence="1 3" key="1">
    <citation type="journal article" date="2011" name="Nature">
        <title>The Medicago genome provides insight into the evolution of rhizobial symbioses.</title>
        <authorList>
            <person name="Young N.D."/>
            <person name="Debelle F."/>
            <person name="Oldroyd G.E."/>
            <person name="Geurts R."/>
            <person name="Cannon S.B."/>
            <person name="Udvardi M.K."/>
            <person name="Benedito V.A."/>
            <person name="Mayer K.F."/>
            <person name="Gouzy J."/>
            <person name="Schoof H."/>
            <person name="Van de Peer Y."/>
            <person name="Proost S."/>
            <person name="Cook D.R."/>
            <person name="Meyers B.C."/>
            <person name="Spannagl M."/>
            <person name="Cheung F."/>
            <person name="De Mita S."/>
            <person name="Krishnakumar V."/>
            <person name="Gundlach H."/>
            <person name="Zhou S."/>
            <person name="Mudge J."/>
            <person name="Bharti A.K."/>
            <person name="Murray J.D."/>
            <person name="Naoumkina M.A."/>
            <person name="Rosen B."/>
            <person name="Silverstein K.A."/>
            <person name="Tang H."/>
            <person name="Rombauts S."/>
            <person name="Zhao P.X."/>
            <person name="Zhou P."/>
            <person name="Barbe V."/>
            <person name="Bardou P."/>
            <person name="Bechner M."/>
            <person name="Bellec A."/>
            <person name="Berger A."/>
            <person name="Berges H."/>
            <person name="Bidwell S."/>
            <person name="Bisseling T."/>
            <person name="Choisne N."/>
            <person name="Couloux A."/>
            <person name="Denny R."/>
            <person name="Deshpande S."/>
            <person name="Dai X."/>
            <person name="Doyle J.J."/>
            <person name="Dudez A.M."/>
            <person name="Farmer A.D."/>
            <person name="Fouteau S."/>
            <person name="Franken C."/>
            <person name="Gibelin C."/>
            <person name="Gish J."/>
            <person name="Goldstein S."/>
            <person name="Gonzalez A.J."/>
            <person name="Green P.J."/>
            <person name="Hallab A."/>
            <person name="Hartog M."/>
            <person name="Hua A."/>
            <person name="Humphray S.J."/>
            <person name="Jeong D.H."/>
            <person name="Jing Y."/>
            <person name="Jocker A."/>
            <person name="Kenton S.M."/>
            <person name="Kim D.J."/>
            <person name="Klee K."/>
            <person name="Lai H."/>
            <person name="Lang C."/>
            <person name="Lin S."/>
            <person name="Macmil S.L."/>
            <person name="Magdelenat G."/>
            <person name="Matthews L."/>
            <person name="McCorrison J."/>
            <person name="Monaghan E.L."/>
            <person name="Mun J.H."/>
            <person name="Najar F.Z."/>
            <person name="Nicholson C."/>
            <person name="Noirot C."/>
            <person name="O'Bleness M."/>
            <person name="Paule C.R."/>
            <person name="Poulain J."/>
            <person name="Prion F."/>
            <person name="Qin B."/>
            <person name="Qu C."/>
            <person name="Retzel E.F."/>
            <person name="Riddle C."/>
            <person name="Sallet E."/>
            <person name="Samain S."/>
            <person name="Samson N."/>
            <person name="Sanders I."/>
            <person name="Saurat O."/>
            <person name="Scarpelli C."/>
            <person name="Schiex T."/>
            <person name="Segurens B."/>
            <person name="Severin A.J."/>
            <person name="Sherrier D.J."/>
            <person name="Shi R."/>
            <person name="Sims S."/>
            <person name="Singer S.R."/>
            <person name="Sinharoy S."/>
            <person name="Sterck L."/>
            <person name="Viollet A."/>
            <person name="Wang B.B."/>
            <person name="Wang K."/>
            <person name="Wang M."/>
            <person name="Wang X."/>
            <person name="Warfsmann J."/>
            <person name="Weissenbach J."/>
            <person name="White D.D."/>
            <person name="White J.D."/>
            <person name="Wiley G.B."/>
            <person name="Wincker P."/>
            <person name="Xing Y."/>
            <person name="Yang L."/>
            <person name="Yao Z."/>
            <person name="Ying F."/>
            <person name="Zhai J."/>
            <person name="Zhou L."/>
            <person name="Zuber A."/>
            <person name="Denarie J."/>
            <person name="Dixon R.A."/>
            <person name="May G.D."/>
            <person name="Schwartz D.C."/>
            <person name="Rogers J."/>
            <person name="Quetier F."/>
            <person name="Town C.D."/>
            <person name="Roe B.A."/>
        </authorList>
    </citation>
    <scope>NUCLEOTIDE SEQUENCE [LARGE SCALE GENOMIC DNA]</scope>
    <source>
        <strain evidence="1">A17</strain>
        <strain evidence="2 3">cv. Jemalong A17</strain>
    </source>
</reference>
<dbReference type="HOGENOM" id="CLU_2336822_0_0_1"/>
<gene>
    <name evidence="1" type="ordered locus">MTR_3g108550</name>
</gene>
<organism evidence="1 3">
    <name type="scientific">Medicago truncatula</name>
    <name type="common">Barrel medic</name>
    <name type="synonym">Medicago tribuloides</name>
    <dbReference type="NCBI Taxonomy" id="3880"/>
    <lineage>
        <taxon>Eukaryota</taxon>
        <taxon>Viridiplantae</taxon>
        <taxon>Streptophyta</taxon>
        <taxon>Embryophyta</taxon>
        <taxon>Tracheophyta</taxon>
        <taxon>Spermatophyta</taxon>
        <taxon>Magnoliopsida</taxon>
        <taxon>eudicotyledons</taxon>
        <taxon>Gunneridae</taxon>
        <taxon>Pentapetalae</taxon>
        <taxon>rosids</taxon>
        <taxon>fabids</taxon>
        <taxon>Fabales</taxon>
        <taxon>Fabaceae</taxon>
        <taxon>Papilionoideae</taxon>
        <taxon>50 kb inversion clade</taxon>
        <taxon>NPAAA clade</taxon>
        <taxon>Hologalegina</taxon>
        <taxon>IRL clade</taxon>
        <taxon>Trifolieae</taxon>
        <taxon>Medicago</taxon>
    </lineage>
</organism>
<evidence type="ECO:0000313" key="2">
    <source>
        <dbReference type="EnsemblPlants" id="KEH35938"/>
    </source>
</evidence>
<protein>
    <submittedName>
        <fullName evidence="1 2">Uncharacterized protein</fullName>
    </submittedName>
</protein>
<proteinExistence type="predicted"/>
<accession>A0A072V3K8</accession>
<evidence type="ECO:0000313" key="1">
    <source>
        <dbReference type="EMBL" id="KEH35938.1"/>
    </source>
</evidence>
<dbReference type="EMBL" id="CM001219">
    <property type="protein sequence ID" value="KEH35938.1"/>
    <property type="molecule type" value="Genomic_DNA"/>
</dbReference>
<dbReference type="Proteomes" id="UP000002051">
    <property type="component" value="Chromosome 3"/>
</dbReference>
<dbReference type="AlphaFoldDB" id="A0A072V3K8"/>
<dbReference type="EnsemblPlants" id="KEH35938">
    <property type="protein sequence ID" value="KEH35938"/>
    <property type="gene ID" value="MTR_3g108550"/>
</dbReference>
<name>A0A072V3K8_MEDTR</name>
<sequence>MAFESTKSKWMRKVDHCYKNSSISSRRQFHCKTVTEEKLFPLFISSSATYLINQQHLFTKKERLLSGDVRPTSFLAHVRNIFLIGGSVPKLFTACLKC</sequence>
<evidence type="ECO:0000313" key="3">
    <source>
        <dbReference type="Proteomes" id="UP000002051"/>
    </source>
</evidence>
<keyword evidence="3" id="KW-1185">Reference proteome</keyword>
<reference evidence="2" key="3">
    <citation type="submission" date="2015-04" db="UniProtKB">
        <authorList>
            <consortium name="EnsemblPlants"/>
        </authorList>
    </citation>
    <scope>IDENTIFICATION</scope>
    <source>
        <strain evidence="2">cv. Jemalong A17</strain>
    </source>
</reference>
<reference evidence="1 3" key="2">
    <citation type="journal article" date="2014" name="BMC Genomics">
        <title>An improved genome release (version Mt4.0) for the model legume Medicago truncatula.</title>
        <authorList>
            <person name="Tang H."/>
            <person name="Krishnakumar V."/>
            <person name="Bidwell S."/>
            <person name="Rosen B."/>
            <person name="Chan A."/>
            <person name="Zhou S."/>
            <person name="Gentzbittel L."/>
            <person name="Childs K.L."/>
            <person name="Yandell M."/>
            <person name="Gundlach H."/>
            <person name="Mayer K.F."/>
            <person name="Schwartz D.C."/>
            <person name="Town C.D."/>
        </authorList>
    </citation>
    <scope>GENOME REANNOTATION</scope>
    <source>
        <strain evidence="1">A17</strain>
        <strain evidence="2 3">cv. Jemalong A17</strain>
    </source>
</reference>